<dbReference type="EMBL" id="JADBGF010000001">
    <property type="protein sequence ID" value="MBE1602963.1"/>
    <property type="molecule type" value="Genomic_DNA"/>
</dbReference>
<feature type="region of interest" description="Disordered" evidence="1">
    <location>
        <begin position="1"/>
        <end position="23"/>
    </location>
</feature>
<accession>A0A8I0TZ13</accession>
<feature type="region of interest" description="Disordered" evidence="1">
    <location>
        <begin position="106"/>
        <end position="161"/>
    </location>
</feature>
<feature type="region of interest" description="Disordered" evidence="1">
    <location>
        <begin position="206"/>
        <end position="225"/>
    </location>
</feature>
<reference evidence="2 3" key="1">
    <citation type="submission" date="2020-10" db="EMBL/GenBank/DDBJ databases">
        <title>Sequencing the genomes of 1000 actinobacteria strains.</title>
        <authorList>
            <person name="Klenk H.-P."/>
        </authorList>
    </citation>
    <scope>NUCLEOTIDE SEQUENCE [LARGE SCALE GENOMIC DNA]</scope>
    <source>
        <strain evidence="2 3">DSM 41803</strain>
    </source>
</reference>
<keyword evidence="3" id="KW-1185">Reference proteome</keyword>
<organism evidence="2 3">
    <name type="scientific">Streptomyces stelliscabiei</name>
    <dbReference type="NCBI Taxonomy" id="146820"/>
    <lineage>
        <taxon>Bacteria</taxon>
        <taxon>Bacillati</taxon>
        <taxon>Actinomycetota</taxon>
        <taxon>Actinomycetes</taxon>
        <taxon>Kitasatosporales</taxon>
        <taxon>Streptomycetaceae</taxon>
        <taxon>Streptomyces</taxon>
    </lineage>
</organism>
<protein>
    <submittedName>
        <fullName evidence="2">Uncharacterized protein</fullName>
    </submittedName>
</protein>
<proteinExistence type="predicted"/>
<comment type="caution">
    <text evidence="2">The sequence shown here is derived from an EMBL/GenBank/DDBJ whole genome shotgun (WGS) entry which is preliminary data.</text>
</comment>
<dbReference type="AlphaFoldDB" id="A0A8I0TZ13"/>
<evidence type="ECO:0000313" key="2">
    <source>
        <dbReference type="EMBL" id="MBE1602963.1"/>
    </source>
</evidence>
<sequence>MGVDRGRAAGFGPPADPDQLTAGQDGLDARQILRALVAQAHTTVQGIADDAGVRGGGGHVHHAFGAVQEFGEPGLAHPGLHDGPAPGHVDVADPVEAGQVEHDRTVPGGLTRAQSPVASGAEGVQRGAGPAVREQFDDPPHLLGRTRTHHTADVPRPVLPGVRPQHGVRFCAADAPGTRDPVGAHDSCGPVQHGLDARTGGHLVLKVGHGTNGHGRTPVPSRMKR</sequence>
<dbReference type="Proteomes" id="UP000629287">
    <property type="component" value="Unassembled WGS sequence"/>
</dbReference>
<evidence type="ECO:0000256" key="1">
    <source>
        <dbReference type="SAM" id="MobiDB-lite"/>
    </source>
</evidence>
<name>A0A8I0TZ13_9ACTN</name>
<gene>
    <name evidence="2" type="ORF">H4687_009092</name>
</gene>
<evidence type="ECO:0000313" key="3">
    <source>
        <dbReference type="Proteomes" id="UP000629287"/>
    </source>
</evidence>